<dbReference type="EMBL" id="HBIV01052596">
    <property type="protein sequence ID" value="CAE0684282.1"/>
    <property type="molecule type" value="Transcribed_RNA"/>
</dbReference>
<feature type="transmembrane region" description="Helical" evidence="1">
    <location>
        <begin position="115"/>
        <end position="135"/>
    </location>
</feature>
<proteinExistence type="predicted"/>
<sequence>MNHCVSLVFLVLTFVFCIVSYAGAKGDLGWSRGAAKFSYEEQIGGTTTVKREFDVDINYGLLKEKGTNKWTVTYLTGPSAGQSSSETQDVETEYNNSDDCTASYCDDCAKAGDTVVSFITFAIIAVIVCAIFTFMRSNNVNSGENSGCKKFITFGSSVTAGIFLLIAWSTWIGGCEEKIKNHLTDNDALNDAWKEYADTIAPSVGFAMAFLGMVSCFIVALNECCISHSKDTADTTAAVAVP</sequence>
<keyword evidence="1" id="KW-0472">Membrane</keyword>
<feature type="signal peptide" evidence="2">
    <location>
        <begin position="1"/>
        <end position="24"/>
    </location>
</feature>
<gene>
    <name evidence="3" type="ORF">LGLO00237_LOCUS36070</name>
</gene>
<dbReference type="AlphaFoldDB" id="A0A7S3ZIU2"/>
<keyword evidence="1" id="KW-0812">Transmembrane</keyword>
<feature type="chain" id="PRO_5030521291" description="H(+)-exporting diphosphatase" evidence="2">
    <location>
        <begin position="25"/>
        <end position="242"/>
    </location>
</feature>
<evidence type="ECO:0008006" key="4">
    <source>
        <dbReference type="Google" id="ProtNLM"/>
    </source>
</evidence>
<feature type="transmembrane region" description="Helical" evidence="1">
    <location>
        <begin position="200"/>
        <end position="221"/>
    </location>
</feature>
<evidence type="ECO:0000256" key="2">
    <source>
        <dbReference type="SAM" id="SignalP"/>
    </source>
</evidence>
<feature type="transmembrane region" description="Helical" evidence="1">
    <location>
        <begin position="151"/>
        <end position="171"/>
    </location>
</feature>
<dbReference type="Gene3D" id="1.20.140.150">
    <property type="match status" value="1"/>
</dbReference>
<name>A0A7S3ZIU2_9EUKA</name>
<organism evidence="3">
    <name type="scientific">Lotharella globosa</name>
    <dbReference type="NCBI Taxonomy" id="91324"/>
    <lineage>
        <taxon>Eukaryota</taxon>
        <taxon>Sar</taxon>
        <taxon>Rhizaria</taxon>
        <taxon>Cercozoa</taxon>
        <taxon>Chlorarachniophyceae</taxon>
        <taxon>Lotharella</taxon>
    </lineage>
</organism>
<protein>
    <recommendedName>
        <fullName evidence="4">H(+)-exporting diphosphatase</fullName>
    </recommendedName>
</protein>
<evidence type="ECO:0000256" key="1">
    <source>
        <dbReference type="SAM" id="Phobius"/>
    </source>
</evidence>
<keyword evidence="1" id="KW-1133">Transmembrane helix</keyword>
<accession>A0A7S3ZIU2</accession>
<keyword evidence="2" id="KW-0732">Signal</keyword>
<reference evidence="3" key="1">
    <citation type="submission" date="2021-01" db="EMBL/GenBank/DDBJ databases">
        <authorList>
            <person name="Corre E."/>
            <person name="Pelletier E."/>
            <person name="Niang G."/>
            <person name="Scheremetjew M."/>
            <person name="Finn R."/>
            <person name="Kale V."/>
            <person name="Holt S."/>
            <person name="Cochrane G."/>
            <person name="Meng A."/>
            <person name="Brown T."/>
            <person name="Cohen L."/>
        </authorList>
    </citation>
    <scope>NUCLEOTIDE SEQUENCE</scope>
    <source>
        <strain evidence="3">CCCM811</strain>
    </source>
</reference>
<evidence type="ECO:0000313" key="3">
    <source>
        <dbReference type="EMBL" id="CAE0684282.1"/>
    </source>
</evidence>